<gene>
    <name evidence="1" type="ORF">NO2_0735</name>
</gene>
<name>A0A388TH38_9BACT</name>
<comment type="caution">
    <text evidence="1">The sequence shown here is derived from an EMBL/GenBank/DDBJ whole genome shotgun (WGS) entry which is preliminary data.</text>
</comment>
<dbReference type="AlphaFoldDB" id="A0A388TH38"/>
<dbReference type="Proteomes" id="UP000275925">
    <property type="component" value="Unassembled WGS sequence"/>
</dbReference>
<organism evidence="1 2">
    <name type="scientific">Candidatus Termititenax persephonae</name>
    <dbReference type="NCBI Taxonomy" id="2218525"/>
    <lineage>
        <taxon>Bacteria</taxon>
        <taxon>Bacillati</taxon>
        <taxon>Candidatus Margulisiibacteriota</taxon>
        <taxon>Candidatus Termititenacia</taxon>
        <taxon>Candidatus Termititenacales</taxon>
        <taxon>Candidatus Termititenacaceae</taxon>
        <taxon>Candidatus Termititenax</taxon>
    </lineage>
</organism>
<keyword evidence="2" id="KW-1185">Reference proteome</keyword>
<sequence length="68" mass="7899">MEAKNKFNENAQIFSPDQLSKIFNELDLDPQRVSQVRKTTPGQIIPPSPQQSVEDILRRNFIEDDQDK</sequence>
<protein>
    <submittedName>
        <fullName evidence="1">Uncharacterized protein</fullName>
    </submittedName>
</protein>
<evidence type="ECO:0000313" key="1">
    <source>
        <dbReference type="EMBL" id="GBR76137.1"/>
    </source>
</evidence>
<reference evidence="1 2" key="1">
    <citation type="journal article" date="2019" name="ISME J.">
        <title>Genome analyses of uncultured TG2/ZB3 bacteria in 'Margulisbacteria' specifically attached to ectosymbiotic spirochetes of protists in the termite gut.</title>
        <authorList>
            <person name="Utami Y.D."/>
            <person name="Kuwahara H."/>
            <person name="Igai K."/>
            <person name="Murakami T."/>
            <person name="Sugaya K."/>
            <person name="Morikawa T."/>
            <person name="Nagura Y."/>
            <person name="Yuki M."/>
            <person name="Deevong P."/>
            <person name="Inoue T."/>
            <person name="Kihara K."/>
            <person name="Lo N."/>
            <person name="Yamada A."/>
            <person name="Ohkuma M."/>
            <person name="Hongoh Y."/>
        </authorList>
    </citation>
    <scope>NUCLEOTIDE SEQUENCE [LARGE SCALE GENOMIC DNA]</scope>
    <source>
        <strain evidence="1">NkOx7-02</strain>
    </source>
</reference>
<proteinExistence type="predicted"/>
<dbReference type="EMBL" id="BGZO01000016">
    <property type="protein sequence ID" value="GBR76137.1"/>
    <property type="molecule type" value="Genomic_DNA"/>
</dbReference>
<accession>A0A388TH38</accession>
<evidence type="ECO:0000313" key="2">
    <source>
        <dbReference type="Proteomes" id="UP000275925"/>
    </source>
</evidence>